<dbReference type="EMBL" id="AQPX01000003">
    <property type="protein sequence ID" value="EON74488.1"/>
    <property type="molecule type" value="Genomic_DNA"/>
</dbReference>
<dbReference type="HOGENOM" id="CLU_1314173_0_0_9"/>
<dbReference type="RefSeq" id="WP_010857235.1">
    <property type="nucleotide sequence ID" value="NZ_KB933398.1"/>
</dbReference>
<gene>
    <name evidence="1" type="ORF">H131_01325</name>
</gene>
<reference evidence="1 2" key="1">
    <citation type="submission" date="2013-04" db="EMBL/GenBank/DDBJ databases">
        <title>Draft genome of the heavy metal tolerant bacterium Lysinibacillus sphaericus strain OT4b.31.</title>
        <authorList>
            <person name="Pena-Montenegro T.D."/>
            <person name="Dussan J."/>
        </authorList>
    </citation>
    <scope>NUCLEOTIDE SEQUENCE [LARGE SCALE GENOMIC DNA]</scope>
    <source>
        <strain evidence="1 2">OT4b.31</strain>
    </source>
</reference>
<dbReference type="PATRIC" id="fig|1285586.5.peg.262"/>
<dbReference type="AlphaFoldDB" id="R7ZK76"/>
<dbReference type="Proteomes" id="UP000013911">
    <property type="component" value="Unassembled WGS sequence"/>
</dbReference>
<comment type="caution">
    <text evidence="1">The sequence shown here is derived from an EMBL/GenBank/DDBJ whole genome shotgun (WGS) entry which is preliminary data.</text>
</comment>
<sequence>MKISSKLLSIFCSITLILTLFFINVTESSASELDADVNSGLAEGEVVVDFTDVVLDDELIGTEVPFEEEISPFEITPFERQLMWFGTSSTYEGLTYGPWNYAGASTVSGGSLSASHTKTVAHKYSGTLKIPVKKLESVVGFDVTLSWSESVSYRSKTYDSGNYRLEYRHVYKKYKVTQEQKYDSRGKTYDTKYVYPEQWVERQYRVVQF</sequence>
<dbReference type="OrthoDB" id="2967039at2"/>
<proteinExistence type="predicted"/>
<evidence type="ECO:0000313" key="1">
    <source>
        <dbReference type="EMBL" id="EON74488.1"/>
    </source>
</evidence>
<organism evidence="1 2">
    <name type="scientific">Lysinibacillus sphaericus OT4b.31</name>
    <dbReference type="NCBI Taxonomy" id="1285586"/>
    <lineage>
        <taxon>Bacteria</taxon>
        <taxon>Bacillati</taxon>
        <taxon>Bacillota</taxon>
        <taxon>Bacilli</taxon>
        <taxon>Bacillales</taxon>
        <taxon>Bacillaceae</taxon>
        <taxon>Lysinibacillus</taxon>
    </lineage>
</organism>
<protein>
    <submittedName>
        <fullName evidence="1">Uncharacterized protein</fullName>
    </submittedName>
</protein>
<evidence type="ECO:0000313" key="2">
    <source>
        <dbReference type="Proteomes" id="UP000013911"/>
    </source>
</evidence>
<name>R7ZK76_LYSSH</name>
<accession>R7ZK76</accession>